<feature type="transmembrane region" description="Helical" evidence="10">
    <location>
        <begin position="235"/>
        <end position="259"/>
    </location>
</feature>
<feature type="transmembrane region" description="Helical" evidence="10">
    <location>
        <begin position="414"/>
        <end position="438"/>
    </location>
</feature>
<feature type="transmembrane region" description="Helical" evidence="10">
    <location>
        <begin position="46"/>
        <end position="73"/>
    </location>
</feature>
<evidence type="ECO:0000256" key="3">
    <source>
        <dbReference type="ARBA" id="ARBA00022106"/>
    </source>
</evidence>
<dbReference type="CDD" id="cd13143">
    <property type="entry name" value="MATE_MepA_like"/>
    <property type="match status" value="1"/>
</dbReference>
<gene>
    <name evidence="11" type="ORF">A2V47_06700</name>
</gene>
<evidence type="ECO:0000313" key="11">
    <source>
        <dbReference type="EMBL" id="OGD13600.1"/>
    </source>
</evidence>
<keyword evidence="5" id="KW-1003">Cell membrane</keyword>
<keyword evidence="8 10" id="KW-0472">Membrane</keyword>
<evidence type="ECO:0000256" key="4">
    <source>
        <dbReference type="ARBA" id="ARBA00022448"/>
    </source>
</evidence>
<dbReference type="AlphaFoldDB" id="A0A1F5A4W4"/>
<name>A0A1F5A4W4_9BACT</name>
<keyword evidence="9" id="KW-0046">Antibiotic resistance</keyword>
<feature type="transmembrane region" description="Helical" evidence="10">
    <location>
        <begin position="166"/>
        <end position="189"/>
    </location>
</feature>
<feature type="transmembrane region" description="Helical" evidence="10">
    <location>
        <begin position="387"/>
        <end position="408"/>
    </location>
</feature>
<organism evidence="11 12">
    <name type="scientific">Candidatus Sediminicultor quintus</name>
    <dbReference type="NCBI Taxonomy" id="1797291"/>
    <lineage>
        <taxon>Bacteria</taxon>
        <taxon>Pseudomonadati</taxon>
        <taxon>Atribacterota</taxon>
        <taxon>Candidatus Phoenicimicrobiia</taxon>
        <taxon>Candidatus Pheonicimicrobiales</taxon>
        <taxon>Candidatus Phoenicimicrobiaceae</taxon>
        <taxon>Candidatus Sediminicultor</taxon>
    </lineage>
</organism>
<comment type="caution">
    <text evidence="11">The sequence shown here is derived from an EMBL/GenBank/DDBJ whole genome shotgun (WGS) entry which is preliminary data.</text>
</comment>
<keyword evidence="4" id="KW-0813">Transport</keyword>
<feature type="transmembrane region" description="Helical" evidence="10">
    <location>
        <begin position="319"/>
        <end position="346"/>
    </location>
</feature>
<dbReference type="GO" id="GO:0015297">
    <property type="term" value="F:antiporter activity"/>
    <property type="evidence" value="ECO:0007669"/>
    <property type="project" value="InterPro"/>
</dbReference>
<evidence type="ECO:0000256" key="10">
    <source>
        <dbReference type="SAM" id="Phobius"/>
    </source>
</evidence>
<dbReference type="GO" id="GO:0046677">
    <property type="term" value="P:response to antibiotic"/>
    <property type="evidence" value="ECO:0007669"/>
    <property type="project" value="UniProtKB-KW"/>
</dbReference>
<feature type="transmembrane region" description="Helical" evidence="10">
    <location>
        <begin position="271"/>
        <end position="294"/>
    </location>
</feature>
<dbReference type="GO" id="GO:0042910">
    <property type="term" value="F:xenobiotic transmembrane transporter activity"/>
    <property type="evidence" value="ECO:0007669"/>
    <property type="project" value="InterPro"/>
</dbReference>
<evidence type="ECO:0000256" key="9">
    <source>
        <dbReference type="ARBA" id="ARBA00023251"/>
    </source>
</evidence>
<dbReference type="InterPro" id="IPR051327">
    <property type="entry name" value="MATE_MepA_subfamily"/>
</dbReference>
<dbReference type="GO" id="GO:0005886">
    <property type="term" value="C:plasma membrane"/>
    <property type="evidence" value="ECO:0007669"/>
    <property type="project" value="UniProtKB-SubCell"/>
</dbReference>
<feature type="transmembrane region" description="Helical" evidence="10">
    <location>
        <begin position="137"/>
        <end position="154"/>
    </location>
</feature>
<accession>A0A1F5A4W4</accession>
<evidence type="ECO:0000256" key="7">
    <source>
        <dbReference type="ARBA" id="ARBA00022989"/>
    </source>
</evidence>
<dbReference type="NCBIfam" id="TIGR00797">
    <property type="entry name" value="matE"/>
    <property type="match status" value="1"/>
</dbReference>
<dbReference type="Proteomes" id="UP000177701">
    <property type="component" value="Unassembled WGS sequence"/>
</dbReference>
<reference evidence="11 12" key="1">
    <citation type="journal article" date="2016" name="Nat. Commun.">
        <title>Thousands of microbial genomes shed light on interconnected biogeochemical processes in an aquifer system.</title>
        <authorList>
            <person name="Anantharaman K."/>
            <person name="Brown C.T."/>
            <person name="Hug L.A."/>
            <person name="Sharon I."/>
            <person name="Castelle C.J."/>
            <person name="Probst A.J."/>
            <person name="Thomas B.C."/>
            <person name="Singh A."/>
            <person name="Wilkins M.J."/>
            <person name="Karaoz U."/>
            <person name="Brodie E.L."/>
            <person name="Williams K.H."/>
            <person name="Hubbard S.S."/>
            <person name="Banfield J.F."/>
        </authorList>
    </citation>
    <scope>NUCLEOTIDE SEQUENCE [LARGE SCALE GENOMIC DNA]</scope>
</reference>
<evidence type="ECO:0000256" key="5">
    <source>
        <dbReference type="ARBA" id="ARBA00022475"/>
    </source>
</evidence>
<evidence type="ECO:0000256" key="6">
    <source>
        <dbReference type="ARBA" id="ARBA00022692"/>
    </source>
</evidence>
<keyword evidence="7 10" id="KW-1133">Transmembrane helix</keyword>
<evidence type="ECO:0000256" key="2">
    <source>
        <dbReference type="ARBA" id="ARBA00008417"/>
    </source>
</evidence>
<dbReference type="PANTHER" id="PTHR43823">
    <property type="entry name" value="SPORULATION PROTEIN YKVU"/>
    <property type="match status" value="1"/>
</dbReference>
<dbReference type="InterPro" id="IPR002528">
    <property type="entry name" value="MATE_fam"/>
</dbReference>
<comment type="subcellular location">
    <subcellularLocation>
        <location evidence="1">Cell membrane</location>
        <topology evidence="1">Multi-pass membrane protein</topology>
    </subcellularLocation>
</comment>
<dbReference type="InterPro" id="IPR045070">
    <property type="entry name" value="MATE_MepA-like"/>
</dbReference>
<protein>
    <recommendedName>
        <fullName evidence="3">Multidrug export protein MepA</fullName>
    </recommendedName>
</protein>
<dbReference type="PIRSF" id="PIRSF006603">
    <property type="entry name" value="DinF"/>
    <property type="match status" value="1"/>
</dbReference>
<comment type="similarity">
    <text evidence="2">Belongs to the multi antimicrobial extrusion (MATE) (TC 2.A.66.1) family. MepA subfamily.</text>
</comment>
<sequence length="450" mass="48771">MKQLTARLGEQKISKLLLNLSLPATIGMMVNALYNLVDTIFVGRGVGAIAIGGLTIAFPIQMVIMAFAQMIGIGAASAISRSLGAKDIERADYVAGNSFLCVIVLSSIIAAIGLIFTEPMLRLFGTTETILPYAKDYITIILWGSIFFSFAMSSNNLIRAEGNAKVAMVTMLIGAILNMILDPIFIFIFKLGVKGAALATIISQFISFLFILTYLYSGKSSLKIKLHHLKPKIHIIIEILTVGSAAFFRQVTGSVVAIVVNNSLRIFGGDIALIIAGILHRVIMFVFMPLFGVIQGMQPIVGFNYGAKKLDRVKEAIKLSLITTTAIATFGWLIAELFPFAIISIFTHDAEVIEKGSTIIRIVLSMIPVIGIQIVGAALFQSLGKAVPSLILSILRQVLLFIPLVIILPRVFGLGLLGIWIAYPAADILSVILTALFLRSELKKMNLSLW</sequence>
<evidence type="ECO:0000313" key="12">
    <source>
        <dbReference type="Proteomes" id="UP000177701"/>
    </source>
</evidence>
<feature type="transmembrane region" description="Helical" evidence="10">
    <location>
        <begin position="16"/>
        <end position="34"/>
    </location>
</feature>
<feature type="transmembrane region" description="Helical" evidence="10">
    <location>
        <begin position="94"/>
        <end position="117"/>
    </location>
</feature>
<keyword evidence="6 10" id="KW-0812">Transmembrane</keyword>
<dbReference type="InterPro" id="IPR048279">
    <property type="entry name" value="MdtK-like"/>
</dbReference>
<dbReference type="PANTHER" id="PTHR43823:SF3">
    <property type="entry name" value="MULTIDRUG EXPORT PROTEIN MEPA"/>
    <property type="match status" value="1"/>
</dbReference>
<dbReference type="STRING" id="1797291.A2V47_06700"/>
<feature type="transmembrane region" description="Helical" evidence="10">
    <location>
        <begin position="358"/>
        <end position="380"/>
    </location>
</feature>
<proteinExistence type="inferred from homology"/>
<feature type="transmembrane region" description="Helical" evidence="10">
    <location>
        <begin position="195"/>
        <end position="215"/>
    </location>
</feature>
<evidence type="ECO:0000256" key="8">
    <source>
        <dbReference type="ARBA" id="ARBA00023136"/>
    </source>
</evidence>
<dbReference type="EMBL" id="MEYH01000106">
    <property type="protein sequence ID" value="OGD13600.1"/>
    <property type="molecule type" value="Genomic_DNA"/>
</dbReference>
<evidence type="ECO:0000256" key="1">
    <source>
        <dbReference type="ARBA" id="ARBA00004651"/>
    </source>
</evidence>
<dbReference type="Pfam" id="PF01554">
    <property type="entry name" value="MatE"/>
    <property type="match status" value="2"/>
</dbReference>